<accession>A0A645JUA9</accession>
<comment type="caution">
    <text evidence="1">The sequence shown here is derived from an EMBL/GenBank/DDBJ whole genome shotgun (WGS) entry which is preliminary data.</text>
</comment>
<gene>
    <name evidence="1" type="ORF">SDC9_211243</name>
</gene>
<dbReference type="EMBL" id="VSSQ01142984">
    <property type="protein sequence ID" value="MPN63484.1"/>
    <property type="molecule type" value="Genomic_DNA"/>
</dbReference>
<dbReference type="AlphaFoldDB" id="A0A645JUA9"/>
<evidence type="ECO:0000313" key="1">
    <source>
        <dbReference type="EMBL" id="MPN63484.1"/>
    </source>
</evidence>
<organism evidence="1">
    <name type="scientific">bioreactor metagenome</name>
    <dbReference type="NCBI Taxonomy" id="1076179"/>
    <lineage>
        <taxon>unclassified sequences</taxon>
        <taxon>metagenomes</taxon>
        <taxon>ecological metagenomes</taxon>
    </lineage>
</organism>
<sequence>MPRVRISGSKHEEFLAEHLVGYTPPELDPMNRAISQDEQDVIAYLARCVHFNKRPVREPSDRCPPLQDWVQTLASGPRVDGTWPMLEGPWKPHWGSWQRQALEDQEWEEEQDRIMAEIEALSKNSPENPSN</sequence>
<name>A0A645JUA9_9ZZZZ</name>
<protein>
    <submittedName>
        <fullName evidence="1">Uncharacterized protein</fullName>
    </submittedName>
</protein>
<reference evidence="1" key="1">
    <citation type="submission" date="2019-08" db="EMBL/GenBank/DDBJ databases">
        <authorList>
            <person name="Kucharzyk K."/>
            <person name="Murdoch R.W."/>
            <person name="Higgins S."/>
            <person name="Loffler F."/>
        </authorList>
    </citation>
    <scope>NUCLEOTIDE SEQUENCE</scope>
</reference>
<proteinExistence type="predicted"/>